<dbReference type="Proteomes" id="UP000298860">
    <property type="component" value="Unassembled WGS sequence"/>
</dbReference>
<dbReference type="InterPro" id="IPR009081">
    <property type="entry name" value="PP-bd_ACP"/>
</dbReference>
<dbReference type="PROSITE" id="PS00012">
    <property type="entry name" value="PHOSPHOPANTETHEINE"/>
    <property type="match status" value="1"/>
</dbReference>
<keyword evidence="5" id="KW-1185">Reference proteome</keyword>
<dbReference type="InterPro" id="IPR006162">
    <property type="entry name" value="Ppantetheine_attach_site"/>
</dbReference>
<proteinExistence type="predicted"/>
<comment type="caution">
    <text evidence="4">The sequence shown here is derived from an EMBL/GenBank/DDBJ whole genome shotgun (WGS) entry which is preliminary data.</text>
</comment>
<dbReference type="SUPFAM" id="SSF47336">
    <property type="entry name" value="ACP-like"/>
    <property type="match status" value="1"/>
</dbReference>
<reference evidence="5" key="1">
    <citation type="submission" date="2019-04" db="EMBL/GenBank/DDBJ databases">
        <title>Draft genome sequence of Pseudonocardiaceae bacterium SL3-2-4.</title>
        <authorList>
            <person name="Ningsih F."/>
            <person name="Yokota A."/>
            <person name="Sakai Y."/>
            <person name="Nanatani K."/>
            <person name="Yabe S."/>
            <person name="Oetari A."/>
            <person name="Sjamsuridzal W."/>
        </authorList>
    </citation>
    <scope>NUCLEOTIDE SEQUENCE [LARGE SCALE GENOMIC DNA]</scope>
    <source>
        <strain evidence="5">SL3-2-4</strain>
    </source>
</reference>
<keyword evidence="2" id="KW-0597">Phosphoprotein</keyword>
<dbReference type="PROSITE" id="PS50075">
    <property type="entry name" value="CARRIER"/>
    <property type="match status" value="1"/>
</dbReference>
<evidence type="ECO:0000313" key="4">
    <source>
        <dbReference type="EMBL" id="GDY32011.1"/>
    </source>
</evidence>
<gene>
    <name evidence="4" type="ORF">GTS_36440</name>
</gene>
<dbReference type="AlphaFoldDB" id="A0A4D4J623"/>
<sequence length="84" mass="8730">MIAVPAQQVTVDDLRQVLAEVAGAPNPVDASIGADAALEDLGYDSIAVLAAVAKIERDYGVKVDEEGLPTAKRLSDLVQLIKSA</sequence>
<keyword evidence="1" id="KW-0596">Phosphopantetheine</keyword>
<protein>
    <submittedName>
        <fullName evidence="4">Actinorhodin polyketide synthase acyl carrier protein</fullName>
    </submittedName>
</protein>
<name>A0A4D4J623_9PSEU</name>
<dbReference type="InterPro" id="IPR036736">
    <property type="entry name" value="ACP-like_sf"/>
</dbReference>
<evidence type="ECO:0000256" key="2">
    <source>
        <dbReference type="ARBA" id="ARBA00022553"/>
    </source>
</evidence>
<dbReference type="EMBL" id="BJFL01000020">
    <property type="protein sequence ID" value="GDY32011.1"/>
    <property type="molecule type" value="Genomic_DNA"/>
</dbReference>
<accession>A0A4D4J623</accession>
<evidence type="ECO:0000259" key="3">
    <source>
        <dbReference type="PROSITE" id="PS50075"/>
    </source>
</evidence>
<feature type="domain" description="Carrier" evidence="3">
    <location>
        <begin position="8"/>
        <end position="84"/>
    </location>
</feature>
<evidence type="ECO:0000256" key="1">
    <source>
        <dbReference type="ARBA" id="ARBA00022450"/>
    </source>
</evidence>
<organism evidence="4 5">
    <name type="scientific">Gandjariella thermophila</name>
    <dbReference type="NCBI Taxonomy" id="1931992"/>
    <lineage>
        <taxon>Bacteria</taxon>
        <taxon>Bacillati</taxon>
        <taxon>Actinomycetota</taxon>
        <taxon>Actinomycetes</taxon>
        <taxon>Pseudonocardiales</taxon>
        <taxon>Pseudonocardiaceae</taxon>
        <taxon>Gandjariella</taxon>
    </lineage>
</organism>
<dbReference type="Gene3D" id="1.10.1200.10">
    <property type="entry name" value="ACP-like"/>
    <property type="match status" value="1"/>
</dbReference>
<dbReference type="OrthoDB" id="3537906at2"/>
<dbReference type="Pfam" id="PF00550">
    <property type="entry name" value="PP-binding"/>
    <property type="match status" value="1"/>
</dbReference>
<evidence type="ECO:0000313" key="5">
    <source>
        <dbReference type="Proteomes" id="UP000298860"/>
    </source>
</evidence>